<gene>
    <name evidence="5" type="ORF">AX660_21730</name>
</gene>
<dbReference type="GO" id="GO:0016020">
    <property type="term" value="C:membrane"/>
    <property type="evidence" value="ECO:0007669"/>
    <property type="project" value="TreeGrafter"/>
</dbReference>
<reference evidence="6" key="1">
    <citation type="submission" date="2016-02" db="EMBL/GenBank/DDBJ databases">
        <authorList>
            <person name="Schultz-Johansen M."/>
            <person name="Glaring M.A."/>
            <person name="Bech P.K."/>
            <person name="Stougaard P."/>
        </authorList>
    </citation>
    <scope>NUCLEOTIDE SEQUENCE [LARGE SCALE GENOMIC DNA]</scope>
    <source>
        <strain evidence="6">S66</strain>
    </source>
</reference>
<protein>
    <recommendedName>
        <fullName evidence="4">NodB homology domain-containing protein</fullName>
    </recommendedName>
</protein>
<keyword evidence="1" id="KW-0479">Metal-binding</keyword>
<evidence type="ECO:0000256" key="2">
    <source>
        <dbReference type="ARBA" id="ARBA00022801"/>
    </source>
</evidence>
<dbReference type="Gene3D" id="3.20.20.370">
    <property type="entry name" value="Glycoside hydrolase/deacetylase"/>
    <property type="match status" value="1"/>
</dbReference>
<accession>A0A148KM75</accession>
<dbReference type="GO" id="GO:0046872">
    <property type="term" value="F:metal ion binding"/>
    <property type="evidence" value="ECO:0007669"/>
    <property type="project" value="UniProtKB-KW"/>
</dbReference>
<feature type="domain" description="NodB homology" evidence="4">
    <location>
        <begin position="34"/>
        <end position="254"/>
    </location>
</feature>
<keyword evidence="6" id="KW-1185">Reference proteome</keyword>
<sequence>MLFDVSKGLYLMNKLIKCISLSCLLLASFSPLAKQIAITFDDAPRPDTTYLNSAERNKHLLSALNKHDVTAMFFITTKHMQDGRDKRLLEYAQSNQLLANHSHSHISAYKIPSADFIADVAKAHQILQTYTNYHAYFRFPYLHHGDTRQKRDELRAGLTTLGLKQGYITIDDSDWYLDSLFQQAVTADIPLQLDSWREVYINHIVASANYYQQLAEKNLMQAPKQVLLLHENDLAALFMDELIQAIKKDGWEIISPLEAYQDKIANRYPDTMHNNQGRLAAVLAEKGIAPNSMIQRSQRPEALKKQLENLGLIPVSE</sequence>
<dbReference type="PROSITE" id="PS51677">
    <property type="entry name" value="NODB"/>
    <property type="match status" value="1"/>
</dbReference>
<dbReference type="InterPro" id="IPR050248">
    <property type="entry name" value="Polysacc_deacetylase_ArnD"/>
</dbReference>
<dbReference type="AlphaFoldDB" id="A0A148KM75"/>
<dbReference type="SUPFAM" id="SSF88713">
    <property type="entry name" value="Glycoside hydrolase/deacetylase"/>
    <property type="match status" value="1"/>
</dbReference>
<dbReference type="GO" id="GO:0005975">
    <property type="term" value="P:carbohydrate metabolic process"/>
    <property type="evidence" value="ECO:0007669"/>
    <property type="project" value="InterPro"/>
</dbReference>
<evidence type="ECO:0000313" key="5">
    <source>
        <dbReference type="EMBL" id="KXI27345.1"/>
    </source>
</evidence>
<organism evidence="5 6">
    <name type="scientific">Paraglaciecola hydrolytica</name>
    <dbReference type="NCBI Taxonomy" id="1799789"/>
    <lineage>
        <taxon>Bacteria</taxon>
        <taxon>Pseudomonadati</taxon>
        <taxon>Pseudomonadota</taxon>
        <taxon>Gammaproteobacteria</taxon>
        <taxon>Alteromonadales</taxon>
        <taxon>Alteromonadaceae</taxon>
        <taxon>Paraglaciecola</taxon>
    </lineage>
</organism>
<dbReference type="Proteomes" id="UP000070299">
    <property type="component" value="Unassembled WGS sequence"/>
</dbReference>
<dbReference type="GO" id="GO:0016810">
    <property type="term" value="F:hydrolase activity, acting on carbon-nitrogen (but not peptide) bonds"/>
    <property type="evidence" value="ECO:0007669"/>
    <property type="project" value="InterPro"/>
</dbReference>
<dbReference type="InterPro" id="IPR002509">
    <property type="entry name" value="NODB_dom"/>
</dbReference>
<evidence type="ECO:0000256" key="3">
    <source>
        <dbReference type="SAM" id="SignalP"/>
    </source>
</evidence>
<dbReference type="EMBL" id="LSNE01000011">
    <property type="protein sequence ID" value="KXI27345.1"/>
    <property type="molecule type" value="Genomic_DNA"/>
</dbReference>
<feature type="signal peptide" evidence="3">
    <location>
        <begin position="1"/>
        <end position="33"/>
    </location>
</feature>
<evidence type="ECO:0000313" key="6">
    <source>
        <dbReference type="Proteomes" id="UP000070299"/>
    </source>
</evidence>
<comment type="caution">
    <text evidence="5">The sequence shown here is derived from an EMBL/GenBank/DDBJ whole genome shotgun (WGS) entry which is preliminary data.</text>
</comment>
<dbReference type="PANTHER" id="PTHR10587">
    <property type="entry name" value="GLYCOSYL TRANSFERASE-RELATED"/>
    <property type="match status" value="1"/>
</dbReference>
<proteinExistence type="predicted"/>
<keyword evidence="3" id="KW-0732">Signal</keyword>
<evidence type="ECO:0000256" key="1">
    <source>
        <dbReference type="ARBA" id="ARBA00022723"/>
    </source>
</evidence>
<dbReference type="InterPro" id="IPR011330">
    <property type="entry name" value="Glyco_hydro/deAcase_b/a-brl"/>
</dbReference>
<dbReference type="STRING" id="1799789.AX660_21730"/>
<evidence type="ECO:0000259" key="4">
    <source>
        <dbReference type="PROSITE" id="PS51677"/>
    </source>
</evidence>
<dbReference type="PANTHER" id="PTHR10587:SF133">
    <property type="entry name" value="CHITIN DEACETYLASE 1-RELATED"/>
    <property type="match status" value="1"/>
</dbReference>
<feature type="chain" id="PRO_5007550223" description="NodB homology domain-containing protein" evidence="3">
    <location>
        <begin position="34"/>
        <end position="317"/>
    </location>
</feature>
<name>A0A148KM75_9ALTE</name>
<dbReference type="Pfam" id="PF01522">
    <property type="entry name" value="Polysacc_deac_1"/>
    <property type="match status" value="1"/>
</dbReference>
<keyword evidence="2" id="KW-0378">Hydrolase</keyword>